<evidence type="ECO:0000256" key="1">
    <source>
        <dbReference type="ARBA" id="ARBA00022596"/>
    </source>
</evidence>
<dbReference type="Pfam" id="PF01155">
    <property type="entry name" value="HypA"/>
    <property type="match status" value="1"/>
</dbReference>
<proteinExistence type="predicted"/>
<dbReference type="OrthoDB" id="288014at2"/>
<keyword evidence="2" id="KW-0479">Metal-binding</keyword>
<keyword evidence="5" id="KW-1185">Reference proteome</keyword>
<comment type="caution">
    <text evidence="4">The sequence shown here is derived from an EMBL/GenBank/DDBJ whole genome shotgun (WGS) entry which is preliminary data.</text>
</comment>
<protein>
    <submittedName>
        <fullName evidence="4">Hydrogenase-3 nickel incorporation protein HypA</fullName>
    </submittedName>
</protein>
<dbReference type="PANTHER" id="PTHR34535">
    <property type="entry name" value="HYDROGENASE MATURATION FACTOR HYPA"/>
    <property type="match status" value="1"/>
</dbReference>
<dbReference type="AlphaFoldDB" id="A0A3N1CTL5"/>
<keyword evidence="1" id="KW-0533">Nickel</keyword>
<dbReference type="GO" id="GO:0051604">
    <property type="term" value="P:protein maturation"/>
    <property type="evidence" value="ECO:0007669"/>
    <property type="project" value="InterPro"/>
</dbReference>
<evidence type="ECO:0000256" key="3">
    <source>
        <dbReference type="ARBA" id="ARBA00022833"/>
    </source>
</evidence>
<dbReference type="InterPro" id="IPR000688">
    <property type="entry name" value="HypA/HybF"/>
</dbReference>
<dbReference type="Gene3D" id="3.30.2320.80">
    <property type="match status" value="1"/>
</dbReference>
<gene>
    <name evidence="4" type="ORF">EDD29_2179</name>
</gene>
<dbReference type="GO" id="GO:0008270">
    <property type="term" value="F:zinc ion binding"/>
    <property type="evidence" value="ECO:0007669"/>
    <property type="project" value="TreeGrafter"/>
</dbReference>
<dbReference type="RefSeq" id="WP_123664239.1">
    <property type="nucleotide sequence ID" value="NZ_RJKE01000001.1"/>
</dbReference>
<organism evidence="4 5">
    <name type="scientific">Actinocorallia herbida</name>
    <dbReference type="NCBI Taxonomy" id="58109"/>
    <lineage>
        <taxon>Bacteria</taxon>
        <taxon>Bacillati</taxon>
        <taxon>Actinomycetota</taxon>
        <taxon>Actinomycetes</taxon>
        <taxon>Streptosporangiales</taxon>
        <taxon>Thermomonosporaceae</taxon>
        <taxon>Actinocorallia</taxon>
    </lineage>
</organism>
<evidence type="ECO:0000256" key="2">
    <source>
        <dbReference type="ARBA" id="ARBA00022723"/>
    </source>
</evidence>
<reference evidence="4 5" key="1">
    <citation type="submission" date="2018-11" db="EMBL/GenBank/DDBJ databases">
        <title>Sequencing the genomes of 1000 actinobacteria strains.</title>
        <authorList>
            <person name="Klenk H.-P."/>
        </authorList>
    </citation>
    <scope>NUCLEOTIDE SEQUENCE [LARGE SCALE GENOMIC DNA]</scope>
    <source>
        <strain evidence="4 5">DSM 44254</strain>
    </source>
</reference>
<sequence length="124" mass="12808">MHELGLCDAIVAAALKRAGDRRVRAVRVRVTGHPVDPAVIEQGFRLAAEGTLAADAEVDLVQDQAEVRCRTCGETGRADGALGLTTCMTCGGLDVEVTGEEEAFLESITVDQTEGQGEPAGAGG</sequence>
<evidence type="ECO:0000313" key="5">
    <source>
        <dbReference type="Proteomes" id="UP000272400"/>
    </source>
</evidence>
<dbReference type="PANTHER" id="PTHR34535:SF3">
    <property type="entry name" value="HYDROGENASE MATURATION FACTOR HYPA"/>
    <property type="match status" value="1"/>
</dbReference>
<evidence type="ECO:0000313" key="4">
    <source>
        <dbReference type="EMBL" id="ROO84652.1"/>
    </source>
</evidence>
<dbReference type="GO" id="GO:0016151">
    <property type="term" value="F:nickel cation binding"/>
    <property type="evidence" value="ECO:0007669"/>
    <property type="project" value="InterPro"/>
</dbReference>
<accession>A0A3N1CTL5</accession>
<dbReference type="EMBL" id="RJKE01000001">
    <property type="protein sequence ID" value="ROO84652.1"/>
    <property type="molecule type" value="Genomic_DNA"/>
</dbReference>
<dbReference type="Proteomes" id="UP000272400">
    <property type="component" value="Unassembled WGS sequence"/>
</dbReference>
<keyword evidence="3" id="KW-0862">Zinc</keyword>
<name>A0A3N1CTL5_9ACTN</name>